<accession>D6PK99</accession>
<organism evidence="2">
    <name type="scientific">uncultured organism MedDCM-OCT-S04-C777</name>
    <dbReference type="NCBI Taxonomy" id="743619"/>
    <lineage>
        <taxon>unclassified sequences</taxon>
        <taxon>environmental samples</taxon>
    </lineage>
</organism>
<dbReference type="Pfam" id="PF24299">
    <property type="entry name" value="DUF7483"/>
    <property type="match status" value="1"/>
</dbReference>
<evidence type="ECO:0000313" key="2">
    <source>
        <dbReference type="EMBL" id="ADD96150.1"/>
    </source>
</evidence>
<dbReference type="AlphaFoldDB" id="D6PK99"/>
<protein>
    <recommendedName>
        <fullName evidence="1">DUF7483 domain-containing protein</fullName>
    </recommendedName>
</protein>
<name>D6PK99_9ZZZZ</name>
<dbReference type="InterPro" id="IPR055906">
    <property type="entry name" value="DUF7483"/>
</dbReference>
<dbReference type="EMBL" id="GU943120">
    <property type="protein sequence ID" value="ADD96150.1"/>
    <property type="molecule type" value="Genomic_DNA"/>
</dbReference>
<proteinExistence type="predicted"/>
<sequence>MAYTTINKSSEHFNTKLYTGNSIIKARDMAYNHNVMDAVRGSTKRVATDLTDAESTQAQMIKSFASDGFNLGDNGGVNQDTKTYASWNWKANGTGSSNTDGSITSTVSANTTSGFSIVSYTGNGSAGGSTVGHGLNAVPKMFIIKIEVQLKIGLFIIIQ</sequence>
<feature type="domain" description="DUF7483" evidence="1">
    <location>
        <begin position="10"/>
        <end position="146"/>
    </location>
</feature>
<reference evidence="2" key="1">
    <citation type="journal article" date="2010" name="ISME J.">
        <title>Metagenome of the Mediterranean deep chlorophyll maximum studied by direct and fosmid library 454 pyrosequencing.</title>
        <authorList>
            <person name="Ghai R."/>
            <person name="Martin-Cuadrado A.B."/>
            <person name="Molto A.G."/>
            <person name="Heredia I.G."/>
            <person name="Cabrera R."/>
            <person name="Martin J."/>
            <person name="Verdu M."/>
            <person name="Deschamps P."/>
            <person name="Moreira D."/>
            <person name="Lopez-Garcia P."/>
            <person name="Mira A."/>
            <person name="Rodriguez-Valera F."/>
        </authorList>
    </citation>
    <scope>NUCLEOTIDE SEQUENCE</scope>
</reference>
<evidence type="ECO:0000259" key="1">
    <source>
        <dbReference type="Pfam" id="PF24299"/>
    </source>
</evidence>